<organism evidence="2 3">
    <name type="scientific">Paraphaeosphaeria minitans</name>
    <dbReference type="NCBI Taxonomy" id="565426"/>
    <lineage>
        <taxon>Eukaryota</taxon>
        <taxon>Fungi</taxon>
        <taxon>Dikarya</taxon>
        <taxon>Ascomycota</taxon>
        <taxon>Pezizomycotina</taxon>
        <taxon>Dothideomycetes</taxon>
        <taxon>Pleosporomycetidae</taxon>
        <taxon>Pleosporales</taxon>
        <taxon>Massarineae</taxon>
        <taxon>Didymosphaeriaceae</taxon>
        <taxon>Paraphaeosphaeria</taxon>
    </lineage>
</organism>
<proteinExistence type="predicted"/>
<accession>A0A9P6G7I6</accession>
<evidence type="ECO:0000313" key="2">
    <source>
        <dbReference type="EMBL" id="KAF9730532.1"/>
    </source>
</evidence>
<sequence length="152" mass="16779">MSHSLVGAQGSICGESAIGRRNYRLYLPTNQPRYTCTDHERVTSRTASGRRVARQSPASHHSAACPRISPYLADPLPSGLQPVFRPLSHPPARLPGSIRKLRQQLRPAALLCNHGRQTGSATESVPLQLTSSFRQRTPSVQLAYRQRVDGQF</sequence>
<dbReference type="EMBL" id="WJXW01000014">
    <property type="protein sequence ID" value="KAF9730532.1"/>
    <property type="molecule type" value="Genomic_DNA"/>
</dbReference>
<dbReference type="AlphaFoldDB" id="A0A9P6G7I6"/>
<dbReference type="Proteomes" id="UP000756921">
    <property type="component" value="Unassembled WGS sequence"/>
</dbReference>
<evidence type="ECO:0000256" key="1">
    <source>
        <dbReference type="SAM" id="MobiDB-lite"/>
    </source>
</evidence>
<keyword evidence="3" id="KW-1185">Reference proteome</keyword>
<evidence type="ECO:0000313" key="3">
    <source>
        <dbReference type="Proteomes" id="UP000756921"/>
    </source>
</evidence>
<name>A0A9P6G7I6_9PLEO</name>
<feature type="region of interest" description="Disordered" evidence="1">
    <location>
        <begin position="40"/>
        <end position="65"/>
    </location>
</feature>
<protein>
    <submittedName>
        <fullName evidence="2">Uncharacterized protein</fullName>
    </submittedName>
</protein>
<gene>
    <name evidence="2" type="ORF">PMIN01_11401</name>
</gene>
<comment type="caution">
    <text evidence="2">The sequence shown here is derived from an EMBL/GenBank/DDBJ whole genome shotgun (WGS) entry which is preliminary data.</text>
</comment>
<reference evidence="2" key="1">
    <citation type="journal article" date="2020" name="Mol. Plant Microbe Interact.">
        <title>Genome Sequence of the Biocontrol Agent Coniothyrium minitans strain Conio (IMI 134523).</title>
        <authorList>
            <person name="Patel D."/>
            <person name="Shittu T.A."/>
            <person name="Baroncelli R."/>
            <person name="Muthumeenakshi S."/>
            <person name="Osborne T.H."/>
            <person name="Janganan T.K."/>
            <person name="Sreenivasaprasad S."/>
        </authorList>
    </citation>
    <scope>NUCLEOTIDE SEQUENCE</scope>
    <source>
        <strain evidence="2">Conio</strain>
    </source>
</reference>